<evidence type="ECO:0008006" key="6">
    <source>
        <dbReference type="Google" id="ProtNLM"/>
    </source>
</evidence>
<dbReference type="Pfam" id="PF00404">
    <property type="entry name" value="Dockerin_1"/>
    <property type="match status" value="1"/>
</dbReference>
<dbReference type="InterPro" id="IPR012878">
    <property type="entry name" value="Beta-AFase-like_GH127_cat"/>
</dbReference>
<proteinExistence type="predicted"/>
<dbReference type="PANTHER" id="PTHR31151">
    <property type="entry name" value="PROLINE-TRNA LIGASE (DUF1680)"/>
    <property type="match status" value="1"/>
</dbReference>
<dbReference type="Pfam" id="PF13385">
    <property type="entry name" value="Laminin_G_3"/>
    <property type="match status" value="1"/>
</dbReference>
<dbReference type="InterPro" id="IPR013320">
    <property type="entry name" value="ConA-like_dom_sf"/>
</dbReference>
<evidence type="ECO:0000259" key="3">
    <source>
        <dbReference type="PROSITE" id="PS51766"/>
    </source>
</evidence>
<dbReference type="InterPro" id="IPR046780">
    <property type="entry name" value="aBig_2"/>
</dbReference>
<dbReference type="RefSeq" id="WP_161409697.1">
    <property type="nucleotide sequence ID" value="NZ_WTUZ01000022.1"/>
</dbReference>
<dbReference type="SUPFAM" id="SSF48208">
    <property type="entry name" value="Six-hairpin glycosidases"/>
    <property type="match status" value="1"/>
</dbReference>
<dbReference type="GO" id="GO:0005509">
    <property type="term" value="F:calcium ion binding"/>
    <property type="evidence" value="ECO:0007669"/>
    <property type="project" value="InterPro"/>
</dbReference>
<reference evidence="4 5" key="1">
    <citation type="submission" date="2019-12" db="EMBL/GenBank/DDBJ databases">
        <title>Paenibacillus sp. nov. sp. isolated from soil.</title>
        <authorList>
            <person name="Kim J."/>
            <person name="Jeong S.E."/>
            <person name="Jung H.S."/>
            <person name="Jeon C.O."/>
        </authorList>
    </citation>
    <scope>NUCLEOTIDE SEQUENCE [LARGE SCALE GENOMIC DNA]</scope>
    <source>
        <strain evidence="4 5">5J-6</strain>
    </source>
</reference>
<dbReference type="Gene3D" id="1.10.1330.10">
    <property type="entry name" value="Dockerin domain"/>
    <property type="match status" value="1"/>
</dbReference>
<dbReference type="InterPro" id="IPR046544">
    <property type="entry name" value="GH146_SB_dom"/>
</dbReference>
<name>A0A6L8V575_9BACL</name>
<organism evidence="4 5">
    <name type="scientific">Paenibacillus silvestris</name>
    <dbReference type="NCBI Taxonomy" id="2606219"/>
    <lineage>
        <taxon>Bacteria</taxon>
        <taxon>Bacillati</taxon>
        <taxon>Bacillota</taxon>
        <taxon>Bacilli</taxon>
        <taxon>Bacillales</taxon>
        <taxon>Paenibacillaceae</taxon>
        <taxon>Paenibacillus</taxon>
    </lineage>
</organism>
<dbReference type="PANTHER" id="PTHR31151:SF0">
    <property type="entry name" value="PROLINE-TRNA LIGASE (DUF1680)"/>
    <property type="match status" value="1"/>
</dbReference>
<dbReference type="InterPro" id="IPR025883">
    <property type="entry name" value="Cadherin-like_domain"/>
</dbReference>
<dbReference type="InterPro" id="IPR002105">
    <property type="entry name" value="Dockerin_1_rpt"/>
</dbReference>
<protein>
    <recommendedName>
        <fullName evidence="6">Dockerin domain-containing protein</fullName>
    </recommendedName>
</protein>
<dbReference type="Pfam" id="PF00963">
    <property type="entry name" value="Cohesin"/>
    <property type="match status" value="1"/>
</dbReference>
<evidence type="ECO:0000256" key="1">
    <source>
        <dbReference type="SAM" id="SignalP"/>
    </source>
</evidence>
<comment type="caution">
    <text evidence="4">The sequence shown here is derived from an EMBL/GenBank/DDBJ whole genome shotgun (WGS) entry which is preliminary data.</text>
</comment>
<dbReference type="InterPro" id="IPR002048">
    <property type="entry name" value="EF_hand_dom"/>
</dbReference>
<dbReference type="Gene3D" id="1.20.1270.90">
    <property type="entry name" value="AF1782-like"/>
    <property type="match status" value="1"/>
</dbReference>
<keyword evidence="1" id="KW-0732">Signal</keyword>
<dbReference type="InterPro" id="IPR049046">
    <property type="entry name" value="Beta-AFase-like_GH127_middle"/>
</dbReference>
<dbReference type="InterPro" id="IPR016134">
    <property type="entry name" value="Dockerin_dom"/>
</dbReference>
<dbReference type="Gene3D" id="2.60.40.680">
    <property type="match status" value="1"/>
</dbReference>
<keyword evidence="5" id="KW-1185">Reference proteome</keyword>
<feature type="domain" description="EF-hand" evidence="2">
    <location>
        <begin position="1498"/>
        <end position="1524"/>
    </location>
</feature>
<dbReference type="InterPro" id="IPR008965">
    <property type="entry name" value="CBM2/CBM3_carb-bd_dom_sf"/>
</dbReference>
<dbReference type="SUPFAM" id="SSF63446">
    <property type="entry name" value="Type I dockerin domain"/>
    <property type="match status" value="1"/>
</dbReference>
<dbReference type="PROSITE" id="PS50222">
    <property type="entry name" value="EF_HAND_2"/>
    <property type="match status" value="1"/>
</dbReference>
<dbReference type="Pfam" id="PF07944">
    <property type="entry name" value="Beta-AFase-like_GH127_cat"/>
    <property type="match status" value="1"/>
</dbReference>
<feature type="domain" description="Dockerin" evidence="3">
    <location>
        <begin position="1461"/>
        <end position="1524"/>
    </location>
</feature>
<sequence>MKNQFKSNRRKISIIALSAAMLTGDLLSGHAVLAAEFDPLAVLNASKVLSLEFENNVNDSSLKGNNGAIKGSNFSYIEGLHGGKALKLDGSTYIDLGKSGTLQPSDLTLSFWIKPNATMTGEQMMMWNKTAWYSDGWYVSSESEGKPLAISLGSSDTNMQPYKVSVSGNRTDFFPVGVWTHVAITYDSKTKTVNMYRNGIKQSTSVDYNYGSNGADGLITPDETTQKSIGYNGPNYNGAYAKFALDDYEIFSTTARYEDILALYEQQSGTTFDYEMVARSDAEAISLPKQTSGDLSLPLRGKSDSTISWTSSNEKVIDLLGSVNRPAAGENDATVTLTAIVTFGGKQVSKEFIITVPAKNDTDFLEDVPMSNVVLTDNYYTNAFDKDVNYLLSLEPDRLLSAFRTTSGFTAKAPVYDGWENTEIRGHTLGHYLSAISMAYANAKGDTKDRLKERLDYIIDELAACQVANGNGYVSAFPTSFLDKVENGQAVWVPWYTIHKVLAGLVSAAEYGNNEKAIQVAEKLGEYIYNRTSKWDAAMKAKVLSVEYGGMNDALYDLYKLSGNEHMKLAAEKFDEQNLFDSFYNNVDVLNGKHANTTIPKVIGALKRYTVLDQAESEKYYLQVAENFWDMVVQHHSYITGGNSDNEHFGPADSLDAERTNVNDETCNVYNMLKLSKELYKITKDKKYADFYENTYTNSIISSQNPDTGMTTYFQPMDTGYFKVFSSEFFHFWCCTGTGMENFAKLNDSVYFTGKNSIYVNMYLSSILTMPDKNLKITQLSELPNTGRGDASSGKVTFTLNTTGPTDTVLKFRIPDWVKTNPQVKINGMTVQNYTVDNGYIALSQNWTDGTTITLDFPMEVVLYNLPDGPDTAAFKYGPVVLSAGLGTTNMTTSQHGVNVLKPNRDTSARDFITITNGDIEAWKTNIMQNLVKTQGKLEFTLRGTDVDGGLLTFTPHFTRYLDRYGIYFNLVSADSEFFQQAILREKEAGRTESSSVSFVIVANDQYELAANRLTSNSTVGTYNGKPYRDARANGWFSYDMEVTPGVANYLFTTYYSGDVGRKFDIYIDDNKLVSEAIENKNPGDFYNKTRKITQEMVDNSRTKIVTETDGNGNSVQRTIHYVRVKFASTGGFVGGLFDIFRVITDFKSNPNLMSLSFDKGTLSQSFDPNITEYTLTVPRSAQSVTMNANPTNEYGIVYVGNILINDKLECTISLTGDTTELVLTAKAEDHMTAKQYTVHIVKGEDTPESPAILTGSGRVGSNQVFDVTLGTNTIMTNVYAQDITFEYDPERVEFLGAEPLEDGLTIVGKGLTPGKIRLLIAKLQPGQEAGNLSNLLKLQFKAKQVNRTETSTVRVTSMIVANGNGTESTITNPAPYQFEITGDVTKDALRVAIEQAQALHDAAVEGTRPGQYPAGAKSALFAAIQSADSVFLDSAATQEQIDQALSQLSNAVQIFTATVITQLPGDVNGDQNVTIGDLAIAAAHYGFTSADPNWNQFKTADVNNDGKIDIEDLAALARLIFAE</sequence>
<feature type="chain" id="PRO_5026862598" description="Dockerin domain-containing protein" evidence="1">
    <location>
        <begin position="35"/>
        <end position="1524"/>
    </location>
</feature>
<dbReference type="InterPro" id="IPR002102">
    <property type="entry name" value="Cohesin_dom"/>
</dbReference>
<dbReference type="Pfam" id="PF20736">
    <property type="entry name" value="Glyco_hydro127M"/>
    <property type="match status" value="1"/>
</dbReference>
<dbReference type="GO" id="GO:0000272">
    <property type="term" value="P:polysaccharide catabolic process"/>
    <property type="evidence" value="ECO:0007669"/>
    <property type="project" value="InterPro"/>
</dbReference>
<evidence type="ECO:0000313" key="4">
    <source>
        <dbReference type="EMBL" id="MZQ85455.1"/>
    </source>
</evidence>
<gene>
    <name evidence="4" type="ORF">GQF01_25380</name>
</gene>
<feature type="signal peptide" evidence="1">
    <location>
        <begin position="1"/>
        <end position="34"/>
    </location>
</feature>
<dbReference type="PROSITE" id="PS00018">
    <property type="entry name" value="EF_HAND_1"/>
    <property type="match status" value="2"/>
</dbReference>
<dbReference type="InterPro" id="IPR018247">
    <property type="entry name" value="EF_Hand_1_Ca_BS"/>
</dbReference>
<dbReference type="GO" id="GO:0004553">
    <property type="term" value="F:hydrolase activity, hydrolyzing O-glycosyl compounds"/>
    <property type="evidence" value="ECO:0007669"/>
    <property type="project" value="InterPro"/>
</dbReference>
<dbReference type="InterPro" id="IPR036439">
    <property type="entry name" value="Dockerin_dom_sf"/>
</dbReference>
<dbReference type="Pfam" id="PF12733">
    <property type="entry name" value="Cadherin-like"/>
    <property type="match status" value="1"/>
</dbReference>
<dbReference type="EMBL" id="WTUZ01000022">
    <property type="protein sequence ID" value="MZQ85455.1"/>
    <property type="molecule type" value="Genomic_DNA"/>
</dbReference>
<dbReference type="CDD" id="cd14256">
    <property type="entry name" value="Dockerin_I"/>
    <property type="match status" value="1"/>
</dbReference>
<accession>A0A6L8V575</accession>
<evidence type="ECO:0000313" key="5">
    <source>
        <dbReference type="Proteomes" id="UP000481087"/>
    </source>
</evidence>
<dbReference type="Proteomes" id="UP000481087">
    <property type="component" value="Unassembled WGS sequence"/>
</dbReference>
<dbReference type="SUPFAM" id="SSF49899">
    <property type="entry name" value="Concanavalin A-like lectins/glucanases"/>
    <property type="match status" value="1"/>
</dbReference>
<dbReference type="Gene3D" id="2.60.120.200">
    <property type="match status" value="1"/>
</dbReference>
<dbReference type="InterPro" id="IPR008928">
    <property type="entry name" value="6-hairpin_glycosidase_sf"/>
</dbReference>
<dbReference type="SUPFAM" id="SSF49384">
    <property type="entry name" value="Carbohydrate-binding domain"/>
    <property type="match status" value="1"/>
</dbReference>
<dbReference type="PROSITE" id="PS51766">
    <property type="entry name" value="DOCKERIN"/>
    <property type="match status" value="1"/>
</dbReference>
<dbReference type="Pfam" id="PF20620">
    <property type="entry name" value="DUF6805"/>
    <property type="match status" value="1"/>
</dbReference>
<dbReference type="CDD" id="cd08547">
    <property type="entry name" value="Type_II_cohesin"/>
    <property type="match status" value="1"/>
</dbReference>
<evidence type="ECO:0000259" key="2">
    <source>
        <dbReference type="PROSITE" id="PS50222"/>
    </source>
</evidence>
<dbReference type="GO" id="GO:0030246">
    <property type="term" value="F:carbohydrate binding"/>
    <property type="evidence" value="ECO:0007669"/>
    <property type="project" value="InterPro"/>
</dbReference>
<dbReference type="Pfam" id="PF20578">
    <property type="entry name" value="aBig_2"/>
    <property type="match status" value="1"/>
</dbReference>